<proteinExistence type="predicted"/>
<keyword evidence="1" id="KW-0472">Membrane</keyword>
<accession>A0AA38TRE2</accession>
<name>A0AA38TRE2_9ASTR</name>
<evidence type="ECO:0000313" key="3">
    <source>
        <dbReference type="Proteomes" id="UP001172457"/>
    </source>
</evidence>
<protein>
    <recommendedName>
        <fullName evidence="4">Fatty acid hydroxylase domain-containing protein</fullName>
    </recommendedName>
</protein>
<evidence type="ECO:0000313" key="2">
    <source>
        <dbReference type="EMBL" id="KAJ9565514.1"/>
    </source>
</evidence>
<keyword evidence="3" id="KW-1185">Reference proteome</keyword>
<comment type="caution">
    <text evidence="2">The sequence shown here is derived from an EMBL/GenBank/DDBJ whole genome shotgun (WGS) entry which is preliminary data.</text>
</comment>
<evidence type="ECO:0008006" key="4">
    <source>
        <dbReference type="Google" id="ProtNLM"/>
    </source>
</evidence>
<feature type="transmembrane region" description="Helical" evidence="1">
    <location>
        <begin position="175"/>
        <end position="195"/>
    </location>
</feature>
<dbReference type="Proteomes" id="UP001172457">
    <property type="component" value="Chromosome 1"/>
</dbReference>
<evidence type="ECO:0000256" key="1">
    <source>
        <dbReference type="SAM" id="Phobius"/>
    </source>
</evidence>
<keyword evidence="1" id="KW-1133">Transmembrane helix</keyword>
<sequence length="199" mass="24029">MATTPGLLTDWPWKPLGSFKYVILAPWMVKSLYDYMIANANEKDATAVFIFPFMLMRMLGNQMWISFSRYKTAKGENRILDKTIEFEQVDRERDWDDQIILNGLLYYMAYYYFEEVKNLPLWRLDGVIIVILLHIGLVEFLYYWLHRLLHHHFLYTRYHSHHHSSVVTEPITCTYIYFLLFSSIPSLYLYIYLIYISVY</sequence>
<feature type="transmembrane region" description="Helical" evidence="1">
    <location>
        <begin position="127"/>
        <end position="145"/>
    </location>
</feature>
<dbReference type="AlphaFoldDB" id="A0AA38TRE2"/>
<feature type="transmembrane region" description="Helical" evidence="1">
    <location>
        <begin position="45"/>
        <end position="65"/>
    </location>
</feature>
<reference evidence="2" key="1">
    <citation type="submission" date="2023-03" db="EMBL/GenBank/DDBJ databases">
        <title>Chromosome-scale reference genome and RAD-based genetic map of yellow starthistle (Centaurea solstitialis) reveal putative structural variation and QTLs associated with invader traits.</title>
        <authorList>
            <person name="Reatini B."/>
            <person name="Cang F.A."/>
            <person name="Jiang Q."/>
            <person name="Mckibben M.T.W."/>
            <person name="Barker M.S."/>
            <person name="Rieseberg L.H."/>
            <person name="Dlugosch K.M."/>
        </authorList>
    </citation>
    <scope>NUCLEOTIDE SEQUENCE</scope>
    <source>
        <strain evidence="2">CAN-66</strain>
        <tissue evidence="2">Leaf</tissue>
    </source>
</reference>
<keyword evidence="1" id="KW-0812">Transmembrane</keyword>
<dbReference type="PANTHER" id="PTHR11863">
    <property type="entry name" value="STEROL DESATURASE"/>
    <property type="match status" value="1"/>
</dbReference>
<organism evidence="2 3">
    <name type="scientific">Centaurea solstitialis</name>
    <name type="common">yellow star-thistle</name>
    <dbReference type="NCBI Taxonomy" id="347529"/>
    <lineage>
        <taxon>Eukaryota</taxon>
        <taxon>Viridiplantae</taxon>
        <taxon>Streptophyta</taxon>
        <taxon>Embryophyta</taxon>
        <taxon>Tracheophyta</taxon>
        <taxon>Spermatophyta</taxon>
        <taxon>Magnoliopsida</taxon>
        <taxon>eudicotyledons</taxon>
        <taxon>Gunneridae</taxon>
        <taxon>Pentapetalae</taxon>
        <taxon>asterids</taxon>
        <taxon>campanulids</taxon>
        <taxon>Asterales</taxon>
        <taxon>Asteraceae</taxon>
        <taxon>Carduoideae</taxon>
        <taxon>Cardueae</taxon>
        <taxon>Centaureinae</taxon>
        <taxon>Centaurea</taxon>
    </lineage>
</organism>
<gene>
    <name evidence="2" type="ORF">OSB04_001480</name>
</gene>
<dbReference type="InterPro" id="IPR050307">
    <property type="entry name" value="Sterol_Desaturase_Related"/>
</dbReference>
<dbReference type="EMBL" id="JARYMX010000001">
    <property type="protein sequence ID" value="KAJ9565514.1"/>
    <property type="molecule type" value="Genomic_DNA"/>
</dbReference>